<dbReference type="PROSITE" id="PS50109">
    <property type="entry name" value="HIS_KIN"/>
    <property type="match status" value="1"/>
</dbReference>
<dbReference type="SUPFAM" id="SSF55874">
    <property type="entry name" value="ATPase domain of HSP90 chaperone/DNA topoisomerase II/histidine kinase"/>
    <property type="match status" value="1"/>
</dbReference>
<evidence type="ECO:0000256" key="1">
    <source>
        <dbReference type="ARBA" id="ARBA00022553"/>
    </source>
</evidence>
<dbReference type="EMBL" id="AP024485">
    <property type="protein sequence ID" value="BCS88256.1"/>
    <property type="molecule type" value="Genomic_DNA"/>
</dbReference>
<evidence type="ECO:0000313" key="3">
    <source>
        <dbReference type="EMBL" id="BCS88256.1"/>
    </source>
</evidence>
<gene>
    <name evidence="3" type="ORF">PSDVSF_14980</name>
</gene>
<accession>A0ABN6ET69</accession>
<name>A0ABN6ET69_9BACT</name>
<keyword evidence="3" id="KW-0418">Kinase</keyword>
<protein>
    <submittedName>
        <fullName evidence="3">Sensor histidine kinase</fullName>
    </submittedName>
</protein>
<dbReference type="InterPro" id="IPR003594">
    <property type="entry name" value="HATPase_dom"/>
</dbReference>
<feature type="domain" description="Histidine kinase" evidence="2">
    <location>
        <begin position="172"/>
        <end position="378"/>
    </location>
</feature>
<evidence type="ECO:0000313" key="4">
    <source>
        <dbReference type="Proteomes" id="UP001053296"/>
    </source>
</evidence>
<dbReference type="Pfam" id="PF02518">
    <property type="entry name" value="HATPase_c"/>
    <property type="match status" value="1"/>
</dbReference>
<keyword evidence="3" id="KW-0808">Transferase</keyword>
<dbReference type="Gene3D" id="3.30.565.10">
    <property type="entry name" value="Histidine kinase-like ATPase, C-terminal domain"/>
    <property type="match status" value="1"/>
</dbReference>
<reference evidence="3" key="1">
    <citation type="journal article" date="2022" name="Arch. Microbiol.">
        <title>Pseudodesulfovibrio sediminis sp. nov., a mesophilic and neutrophilic sulfate-reducing bacterium isolated from sediment of a brackish lake.</title>
        <authorList>
            <person name="Takahashi A."/>
            <person name="Kojima H."/>
            <person name="Watanabe M."/>
            <person name="Fukui M."/>
        </authorList>
    </citation>
    <scope>NUCLEOTIDE SEQUENCE</scope>
    <source>
        <strain evidence="3">SF6</strain>
    </source>
</reference>
<evidence type="ECO:0000259" key="2">
    <source>
        <dbReference type="PROSITE" id="PS50109"/>
    </source>
</evidence>
<dbReference type="GO" id="GO:0016301">
    <property type="term" value="F:kinase activity"/>
    <property type="evidence" value="ECO:0007669"/>
    <property type="project" value="UniProtKB-KW"/>
</dbReference>
<dbReference type="InterPro" id="IPR005467">
    <property type="entry name" value="His_kinase_dom"/>
</dbReference>
<dbReference type="RefSeq" id="WP_229595750.1">
    <property type="nucleotide sequence ID" value="NZ_AP024485.1"/>
</dbReference>
<proteinExistence type="predicted"/>
<organism evidence="3 4">
    <name type="scientific">Pseudodesulfovibrio sediminis</name>
    <dbReference type="NCBI Taxonomy" id="2810563"/>
    <lineage>
        <taxon>Bacteria</taxon>
        <taxon>Pseudomonadati</taxon>
        <taxon>Thermodesulfobacteriota</taxon>
        <taxon>Desulfovibrionia</taxon>
        <taxon>Desulfovibrionales</taxon>
        <taxon>Desulfovibrionaceae</taxon>
    </lineage>
</organism>
<dbReference type="Proteomes" id="UP001053296">
    <property type="component" value="Chromosome"/>
</dbReference>
<dbReference type="InterPro" id="IPR036890">
    <property type="entry name" value="HATPase_C_sf"/>
</dbReference>
<dbReference type="PANTHER" id="PTHR43547:SF2">
    <property type="entry name" value="HYBRID SIGNAL TRANSDUCTION HISTIDINE KINASE C"/>
    <property type="match status" value="1"/>
</dbReference>
<dbReference type="SMART" id="SM00387">
    <property type="entry name" value="HATPase_c"/>
    <property type="match status" value="1"/>
</dbReference>
<sequence>MHKTGIGLTTHFASPERDTRETIEKLVMQLREEPTLGWFNALPMSMAIINEHRQIIHCNTEFKDLAQKEDVMDIIGLRPGEALNCINARAVKAGCGCSNFCNVCGAAQAIIKSLNGHADCQECRLVRLENGTEVPLDLQVFTQPMQFNGHPLILVFIMDISHELRLRYLNRTFHHSLINGVGGIATLTEIIESDPVDSDLFPLLIESSQRTLRDVLYHRDVEAAEHNRLTAKMETIEAEPYFKQIAMDECIQRNTQDSCVDISVTTKTIISDKRLLGHVVHNMLSNALEAWHEKTGTITLSCSDSTDGRTVITVTNPGVIPENIQKQMFKRYVSTKSRDRGLGTYVMKLLTTGYLGGEIAFTSENNVTSFTVTLPAASAERSA</sequence>
<keyword evidence="1" id="KW-0597">Phosphoprotein</keyword>
<keyword evidence="4" id="KW-1185">Reference proteome</keyword>
<dbReference type="PANTHER" id="PTHR43547">
    <property type="entry name" value="TWO-COMPONENT HISTIDINE KINASE"/>
    <property type="match status" value="1"/>
</dbReference>